<dbReference type="PANTHER" id="PTHR35337">
    <property type="entry name" value="SLR1478 PROTEIN"/>
    <property type="match status" value="1"/>
</dbReference>
<comment type="caution">
    <text evidence="2">The sequence shown here is derived from an EMBL/GenBank/DDBJ whole genome shotgun (WGS) entry which is preliminary data.</text>
</comment>
<evidence type="ECO:0000313" key="2">
    <source>
        <dbReference type="EMBL" id="PTQ56773.1"/>
    </source>
</evidence>
<evidence type="ECO:0000313" key="3">
    <source>
        <dbReference type="Proteomes" id="UP000244338"/>
    </source>
</evidence>
<feature type="transmembrane region" description="Helical" evidence="1">
    <location>
        <begin position="187"/>
        <end position="209"/>
    </location>
</feature>
<protein>
    <recommendedName>
        <fullName evidence="4">Stage II sporulation protein M</fullName>
    </recommendedName>
</protein>
<reference evidence="3" key="1">
    <citation type="journal article" date="2018" name="Sci. Rep.">
        <title>Lignite coal burning seam in the remote Altai Mountains harbors a hydrogen-driven thermophilic microbial community.</title>
        <authorList>
            <person name="Kadnikov V.V."/>
            <person name="Mardanov A.V."/>
            <person name="Ivasenko D.A."/>
            <person name="Antsiferov D.V."/>
            <person name="Beletsky A.V."/>
            <person name="Karnachuk O.V."/>
            <person name="Ravin N.V."/>
        </authorList>
    </citation>
    <scope>NUCLEOTIDE SEQUENCE [LARGE SCALE GENOMIC DNA]</scope>
</reference>
<sequence>MLQKKEAISLLTSLGSFWKQHRSALYGATLLFLAGIILAFIFFEPLQAILQQTIENLIQKILPEDTGTVDSLTLFRAIFLNNLQAALITLFSGFLFGIFPVFTMLLNGLAVGYTLKIAAMNGANILLLLSFGILPHGIFEIPALILSAAYGFVLGALVIQSVARLFSRTGERTLGWSSTMRALLPNVVLITVLLLIAAAIESTATMWLVQTFVHTP</sequence>
<dbReference type="Proteomes" id="UP000244338">
    <property type="component" value="Unassembled WGS sequence"/>
</dbReference>
<feature type="transmembrane region" description="Helical" evidence="1">
    <location>
        <begin position="24"/>
        <end position="43"/>
    </location>
</feature>
<gene>
    <name evidence="2" type="ORF">BSOLF_2661</name>
</gene>
<dbReference type="Pfam" id="PF01944">
    <property type="entry name" value="SpoIIM"/>
    <property type="match status" value="1"/>
</dbReference>
<feature type="transmembrane region" description="Helical" evidence="1">
    <location>
        <begin position="118"/>
        <end position="138"/>
    </location>
</feature>
<dbReference type="PANTHER" id="PTHR35337:SF1">
    <property type="entry name" value="SLR1478 PROTEIN"/>
    <property type="match status" value="1"/>
</dbReference>
<proteinExistence type="predicted"/>
<accession>A0A2R6Y297</accession>
<evidence type="ECO:0008006" key="4">
    <source>
        <dbReference type="Google" id="ProtNLM"/>
    </source>
</evidence>
<dbReference type="AlphaFoldDB" id="A0A2R6Y297"/>
<keyword evidence="1" id="KW-0472">Membrane</keyword>
<keyword evidence="1" id="KW-0812">Transmembrane</keyword>
<feature type="transmembrane region" description="Helical" evidence="1">
    <location>
        <begin position="83"/>
        <end position="106"/>
    </location>
</feature>
<name>A0A2R6Y297_9BACL</name>
<dbReference type="InterPro" id="IPR002798">
    <property type="entry name" value="SpoIIM-like"/>
</dbReference>
<feature type="transmembrane region" description="Helical" evidence="1">
    <location>
        <begin position="144"/>
        <end position="166"/>
    </location>
</feature>
<organism evidence="2 3">
    <name type="scientific">Candidatus Carbonibacillus altaicus</name>
    <dbReference type="NCBI Taxonomy" id="2163959"/>
    <lineage>
        <taxon>Bacteria</taxon>
        <taxon>Bacillati</taxon>
        <taxon>Bacillota</taxon>
        <taxon>Bacilli</taxon>
        <taxon>Bacillales</taxon>
        <taxon>Candidatus Carbonibacillus</taxon>
    </lineage>
</organism>
<evidence type="ECO:0000256" key="1">
    <source>
        <dbReference type="SAM" id="Phobius"/>
    </source>
</evidence>
<keyword evidence="1" id="KW-1133">Transmembrane helix</keyword>
<dbReference type="EMBL" id="PEBX01000019">
    <property type="protein sequence ID" value="PTQ56773.1"/>
    <property type="molecule type" value="Genomic_DNA"/>
</dbReference>